<organism evidence="5 6">
    <name type="scientific">Paludibacterium purpuratum</name>
    <dbReference type="NCBI Taxonomy" id="1144873"/>
    <lineage>
        <taxon>Bacteria</taxon>
        <taxon>Pseudomonadati</taxon>
        <taxon>Pseudomonadota</taxon>
        <taxon>Betaproteobacteria</taxon>
        <taxon>Neisseriales</taxon>
        <taxon>Chromobacteriaceae</taxon>
        <taxon>Paludibacterium</taxon>
    </lineage>
</organism>
<dbReference type="SUPFAM" id="SSF53474">
    <property type="entry name" value="alpha/beta-Hydrolases"/>
    <property type="match status" value="1"/>
</dbReference>
<dbReference type="Pfam" id="PF07859">
    <property type="entry name" value="Abhydrolase_3"/>
    <property type="match status" value="1"/>
</dbReference>
<protein>
    <submittedName>
        <fullName evidence="5">Acetyl esterase/lipase</fullName>
    </submittedName>
</protein>
<feature type="domain" description="Alpha/beta hydrolase fold-3" evidence="4">
    <location>
        <begin position="85"/>
        <end position="290"/>
    </location>
</feature>
<keyword evidence="6" id="KW-1185">Reference proteome</keyword>
<comment type="similarity">
    <text evidence="1">Belongs to the 'GDXG' lipolytic enzyme family.</text>
</comment>
<evidence type="ECO:0000313" key="6">
    <source>
        <dbReference type="Proteomes" id="UP000295611"/>
    </source>
</evidence>
<dbReference type="InterPro" id="IPR050300">
    <property type="entry name" value="GDXG_lipolytic_enzyme"/>
</dbReference>
<proteinExistence type="inferred from homology"/>
<comment type="caution">
    <text evidence="5">The sequence shown here is derived from an EMBL/GenBank/DDBJ whole genome shotgun (WGS) entry which is preliminary data.</text>
</comment>
<dbReference type="AlphaFoldDB" id="A0A4V3DVL2"/>
<dbReference type="RefSeq" id="WP_133678788.1">
    <property type="nucleotide sequence ID" value="NZ_SNZP01000003.1"/>
</dbReference>
<evidence type="ECO:0000256" key="1">
    <source>
        <dbReference type="ARBA" id="ARBA00010515"/>
    </source>
</evidence>
<dbReference type="PANTHER" id="PTHR48081">
    <property type="entry name" value="AB HYDROLASE SUPERFAMILY PROTEIN C4A8.06C"/>
    <property type="match status" value="1"/>
</dbReference>
<feature type="active site" evidence="3">
    <location>
        <position position="164"/>
    </location>
</feature>
<keyword evidence="2" id="KW-0378">Hydrolase</keyword>
<reference evidence="5 6" key="1">
    <citation type="submission" date="2019-03" db="EMBL/GenBank/DDBJ databases">
        <title>Genomic Encyclopedia of Type Strains, Phase III (KMG-III): the genomes of soil and plant-associated and newly described type strains.</title>
        <authorList>
            <person name="Whitman W."/>
        </authorList>
    </citation>
    <scope>NUCLEOTIDE SEQUENCE [LARGE SCALE GENOMIC DNA]</scope>
    <source>
        <strain evidence="5 6">CECT 8976</strain>
    </source>
</reference>
<dbReference type="InterPro" id="IPR029058">
    <property type="entry name" value="AB_hydrolase_fold"/>
</dbReference>
<evidence type="ECO:0000256" key="2">
    <source>
        <dbReference type="ARBA" id="ARBA00022801"/>
    </source>
</evidence>
<dbReference type="Gene3D" id="3.40.50.1820">
    <property type="entry name" value="alpha/beta hydrolase"/>
    <property type="match status" value="1"/>
</dbReference>
<name>A0A4V3DVL2_9NEIS</name>
<dbReference type="EMBL" id="SNZP01000003">
    <property type="protein sequence ID" value="TDR81409.1"/>
    <property type="molecule type" value="Genomic_DNA"/>
</dbReference>
<dbReference type="InterPro" id="IPR033140">
    <property type="entry name" value="Lipase_GDXG_put_SER_AS"/>
</dbReference>
<evidence type="ECO:0000256" key="3">
    <source>
        <dbReference type="PROSITE-ProRule" id="PRU10038"/>
    </source>
</evidence>
<dbReference type="InterPro" id="IPR013094">
    <property type="entry name" value="AB_hydrolase_3"/>
</dbReference>
<evidence type="ECO:0000313" key="5">
    <source>
        <dbReference type="EMBL" id="TDR81409.1"/>
    </source>
</evidence>
<gene>
    <name evidence="5" type="ORF">DFP86_10362</name>
</gene>
<dbReference type="Proteomes" id="UP000295611">
    <property type="component" value="Unassembled WGS sequence"/>
</dbReference>
<dbReference type="GO" id="GO:0016787">
    <property type="term" value="F:hydrolase activity"/>
    <property type="evidence" value="ECO:0007669"/>
    <property type="project" value="UniProtKB-KW"/>
</dbReference>
<sequence length="326" mass="35491">MAESELNPQLADWLNAFNQKVAQMLANGYKPTAIGAREALAGVTRQLVSDGPAIAWVNDDLIAGRDYAVPVRIYHPAPGEARPVLLYLHGGGHTAGSVSVYDPISRRLAAATGHIVMVPEYRLAPENPYPAAVLDAYTAAKGAFALLQTRQLTFTPRLALAGDSAGAALAATLSARLQYEPDVPLARQVLLYPCLDYTMSAPSMDQKGLGYFLTRARIAWYFEQYFQHGEDRRAVSPLHLPIGSGMPATLIVSAGFDPLCDEATHYLQRLQTAGVAVEQLHHPDMLHAFLNMEQCAKAACDQTYRRIAEFLDFKPAGRRPHRAAPG</sequence>
<dbReference type="OrthoDB" id="9794445at2"/>
<accession>A0A4V3DVL2</accession>
<dbReference type="PANTHER" id="PTHR48081:SF8">
    <property type="entry name" value="ALPHA_BETA HYDROLASE FOLD-3 DOMAIN-CONTAINING PROTEIN-RELATED"/>
    <property type="match status" value="1"/>
</dbReference>
<dbReference type="PROSITE" id="PS01174">
    <property type="entry name" value="LIPASE_GDXG_SER"/>
    <property type="match status" value="1"/>
</dbReference>
<evidence type="ECO:0000259" key="4">
    <source>
        <dbReference type="Pfam" id="PF07859"/>
    </source>
</evidence>